<protein>
    <submittedName>
        <fullName evidence="1">Uncharacterized protein</fullName>
    </submittedName>
</protein>
<dbReference type="AlphaFoldDB" id="A0AAJ0B7K0"/>
<keyword evidence="2" id="KW-1185">Reference proteome</keyword>
<gene>
    <name evidence="1" type="ORF">QBC47DRAFT_387853</name>
</gene>
<reference evidence="1" key="1">
    <citation type="submission" date="2023-06" db="EMBL/GenBank/DDBJ databases">
        <title>Genome-scale phylogeny and comparative genomics of the fungal order Sordariales.</title>
        <authorList>
            <consortium name="Lawrence Berkeley National Laboratory"/>
            <person name="Hensen N."/>
            <person name="Bonometti L."/>
            <person name="Westerberg I."/>
            <person name="Brannstrom I.O."/>
            <person name="Guillou S."/>
            <person name="Cros-Aarteil S."/>
            <person name="Calhoun S."/>
            <person name="Haridas S."/>
            <person name="Kuo A."/>
            <person name="Mondo S."/>
            <person name="Pangilinan J."/>
            <person name="Riley R."/>
            <person name="Labutti K."/>
            <person name="Andreopoulos B."/>
            <person name="Lipzen A."/>
            <person name="Chen C."/>
            <person name="Yanf M."/>
            <person name="Daum C."/>
            <person name="Ng V."/>
            <person name="Clum A."/>
            <person name="Steindorff A."/>
            <person name="Ohm R."/>
            <person name="Martin F."/>
            <person name="Silar P."/>
            <person name="Natvig D."/>
            <person name="Lalanne C."/>
            <person name="Gautier V."/>
            <person name="Ament-Velasquez S.L."/>
            <person name="Kruys A."/>
            <person name="Hutchinson M.I."/>
            <person name="Powell A.J."/>
            <person name="Barry K."/>
            <person name="Miller A.N."/>
            <person name="Grigoriev I.V."/>
            <person name="Debuchy R."/>
            <person name="Gladieux P."/>
            <person name="Thoren M.H."/>
            <person name="Johannesson H."/>
        </authorList>
    </citation>
    <scope>NUCLEOTIDE SEQUENCE</scope>
    <source>
        <strain evidence="1">PSN4</strain>
    </source>
</reference>
<accession>A0AAJ0B7K0</accession>
<sequence>MTMEELDLLILGAGWTATFLIPLLKQRGLAFAATTTDGRSVADHPTIPFRFDPSAPDQDKQRSAIAALPRARSVLITFPLTGVGPSELLVAAYAATHTRNNAQSKPKFRFIQLGSSGIWQGSQGQTADKGPWVTRHSPYDKSNPRAVAEDQLRELGGCVLNLSGLWGGARDPRHWVGSRVGRTKEEVEGKKSLHLIHGVDVARSVVAVATASEETWESKGKEQRWMLTDGFVYDWWALFVGWADLKGEDEPTEQAKWVFELMAEAKDVKALPRSMEQLGRCYDTREFWDTFGLVPLKARV</sequence>
<dbReference type="InterPro" id="IPR036291">
    <property type="entry name" value="NAD(P)-bd_dom_sf"/>
</dbReference>
<name>A0AAJ0B7K0_9PEZI</name>
<dbReference type="SUPFAM" id="SSF51735">
    <property type="entry name" value="NAD(P)-binding Rossmann-fold domains"/>
    <property type="match status" value="1"/>
</dbReference>
<proteinExistence type="predicted"/>
<dbReference type="PANTHER" id="PTHR40129:SF2">
    <property type="entry name" value="KETOPANTOATE REDUCTASE N-TERMINAL DOMAIN-CONTAINING PROTEIN"/>
    <property type="match status" value="1"/>
</dbReference>
<dbReference type="EMBL" id="MU839838">
    <property type="protein sequence ID" value="KAK1753136.1"/>
    <property type="molecule type" value="Genomic_DNA"/>
</dbReference>
<dbReference type="Gene3D" id="3.40.50.720">
    <property type="entry name" value="NAD(P)-binding Rossmann-like Domain"/>
    <property type="match status" value="1"/>
</dbReference>
<evidence type="ECO:0000313" key="1">
    <source>
        <dbReference type="EMBL" id="KAK1753136.1"/>
    </source>
</evidence>
<dbReference type="Proteomes" id="UP001239445">
    <property type="component" value="Unassembled WGS sequence"/>
</dbReference>
<organism evidence="1 2">
    <name type="scientific">Echria macrotheca</name>
    <dbReference type="NCBI Taxonomy" id="438768"/>
    <lineage>
        <taxon>Eukaryota</taxon>
        <taxon>Fungi</taxon>
        <taxon>Dikarya</taxon>
        <taxon>Ascomycota</taxon>
        <taxon>Pezizomycotina</taxon>
        <taxon>Sordariomycetes</taxon>
        <taxon>Sordariomycetidae</taxon>
        <taxon>Sordariales</taxon>
        <taxon>Schizotheciaceae</taxon>
        <taxon>Echria</taxon>
    </lineage>
</organism>
<evidence type="ECO:0000313" key="2">
    <source>
        <dbReference type="Proteomes" id="UP001239445"/>
    </source>
</evidence>
<dbReference type="PANTHER" id="PTHR40129">
    <property type="entry name" value="KETOPANTOATE REDUCTASE N-TERMINAL DOMAIN-CONTAINING PROTEIN"/>
    <property type="match status" value="1"/>
</dbReference>
<comment type="caution">
    <text evidence="1">The sequence shown here is derived from an EMBL/GenBank/DDBJ whole genome shotgun (WGS) entry which is preliminary data.</text>
</comment>